<evidence type="ECO:0008006" key="5">
    <source>
        <dbReference type="Google" id="ProtNLM"/>
    </source>
</evidence>
<dbReference type="SUPFAM" id="SSF81837">
    <property type="entry name" value="BEACH domain"/>
    <property type="match status" value="1"/>
</dbReference>
<dbReference type="Gene3D" id="1.10.1540.10">
    <property type="entry name" value="BEACH domain"/>
    <property type="match status" value="1"/>
</dbReference>
<dbReference type="AlphaFoldDB" id="A0A7S2ZVF0"/>
<feature type="domain" description="BEACH" evidence="1">
    <location>
        <begin position="110"/>
        <end position="207"/>
    </location>
</feature>
<dbReference type="InterPro" id="IPR023362">
    <property type="entry name" value="PH-BEACH_dom"/>
</dbReference>
<evidence type="ECO:0000313" key="4">
    <source>
        <dbReference type="EMBL" id="CAE0051160.1"/>
    </source>
</evidence>
<dbReference type="PANTHER" id="PTHR13743:SF123">
    <property type="entry name" value="PROTEIN FAN"/>
    <property type="match status" value="1"/>
</dbReference>
<proteinExistence type="predicted"/>
<protein>
    <recommendedName>
        <fullName evidence="5">BEACH domain-containing protein</fullName>
    </recommendedName>
</protein>
<dbReference type="SMART" id="SM01026">
    <property type="entry name" value="Beach"/>
    <property type="match status" value="1"/>
</dbReference>
<name>A0A7S2ZVF0_9RHOD</name>
<dbReference type="Pfam" id="PF02138">
    <property type="entry name" value="Beach"/>
    <property type="match status" value="1"/>
</dbReference>
<dbReference type="PROSITE" id="PS51783">
    <property type="entry name" value="PH_BEACH"/>
    <property type="match status" value="1"/>
</dbReference>
<evidence type="ECO:0000259" key="1">
    <source>
        <dbReference type="PROSITE" id="PS50197"/>
    </source>
</evidence>
<dbReference type="PROSITE" id="PS50197">
    <property type="entry name" value="BEACH"/>
    <property type="match status" value="1"/>
</dbReference>
<accession>A0A7S2ZVF0</accession>
<feature type="domain" description="BEACH-type PH" evidence="2">
    <location>
        <begin position="4"/>
        <end position="107"/>
    </location>
</feature>
<gene>
    <name evidence="3" type="ORF">RMAR00112_LOCUS19141</name>
    <name evidence="4" type="ORF">RMAR00112_LOCUS19160</name>
</gene>
<reference evidence="3" key="1">
    <citation type="submission" date="2021-01" db="EMBL/GenBank/DDBJ databases">
        <authorList>
            <person name="Corre E."/>
            <person name="Pelletier E."/>
            <person name="Niang G."/>
            <person name="Scheremetjew M."/>
            <person name="Finn R."/>
            <person name="Kale V."/>
            <person name="Holt S."/>
            <person name="Cochrane G."/>
            <person name="Meng A."/>
            <person name="Brown T."/>
            <person name="Cohen L."/>
        </authorList>
    </citation>
    <scope>NUCLEOTIDE SEQUENCE</scope>
    <source>
        <strain evidence="3">CCMP 769</strain>
    </source>
</reference>
<sequence>MRSPTVEEHVLEDKVRRISPLSETLGTLRLTNINLYFMPLYGGLRPVDIYPLTRVVGWRRLEYGINEPSIEITFSNLKSEDNETEHPSLMLVFSEERHCLIAELHLGNHCESSRGLDLESCESAWAAGAMSNYEYLLRLNYFSGRSFCDLSQYPVFPWVLSDYSSDSLDLSDPGSYRELSKSIGKQEHRAKRTDQKFLTCANTKKML</sequence>
<dbReference type="EMBL" id="HBHW01024783">
    <property type="protein sequence ID" value="CAE0051160.1"/>
    <property type="molecule type" value="Transcribed_RNA"/>
</dbReference>
<dbReference type="InterPro" id="IPR000409">
    <property type="entry name" value="BEACH_dom"/>
</dbReference>
<evidence type="ECO:0000259" key="2">
    <source>
        <dbReference type="PROSITE" id="PS51783"/>
    </source>
</evidence>
<organism evidence="3">
    <name type="scientific">Rhodosorus marinus</name>
    <dbReference type="NCBI Taxonomy" id="101924"/>
    <lineage>
        <taxon>Eukaryota</taxon>
        <taxon>Rhodophyta</taxon>
        <taxon>Stylonematophyceae</taxon>
        <taxon>Stylonematales</taxon>
        <taxon>Stylonemataceae</taxon>
        <taxon>Rhodosorus</taxon>
    </lineage>
</organism>
<dbReference type="InterPro" id="IPR050865">
    <property type="entry name" value="BEACH_Domain"/>
</dbReference>
<dbReference type="EMBL" id="HBHW01024763">
    <property type="protein sequence ID" value="CAE0051141.1"/>
    <property type="molecule type" value="Transcribed_RNA"/>
</dbReference>
<dbReference type="InterPro" id="IPR036372">
    <property type="entry name" value="BEACH_dom_sf"/>
</dbReference>
<evidence type="ECO:0000313" key="3">
    <source>
        <dbReference type="EMBL" id="CAE0051141.1"/>
    </source>
</evidence>
<dbReference type="PANTHER" id="PTHR13743">
    <property type="entry name" value="BEIGE/BEACH-RELATED"/>
    <property type="match status" value="1"/>
</dbReference>